<keyword evidence="8" id="KW-1185">Reference proteome</keyword>
<dbReference type="eggNOG" id="KOG0819">
    <property type="taxonomic scope" value="Eukaryota"/>
</dbReference>
<sequence>NLQPTVWGAPDFDALVDVKAIRKACKGLGTDEDTIIEIVTSRTAGQRQAIKQKYKDKYDDELEDVLKSELTGNLEKVIVALLDTPSVFNAKELRKATKGAGTDEDIIVEILCTATNEEICALKDAYMEVFGQELELDIKSETSGEVEHLLMSLLQAQRDEDYEVNEEQAEFDAKALFEAGEERWGTDESVFNYILATKHYNQLKAIFKAYENIAGSDIKDAIKNETSGNLKKAYLTIVRYAKNSQLYFANRLHHAMKDVGTDEDTLIRIIVSRSEIDLETIKERYEEKYDVPLRQAISSECSGDFKQVLLELLH</sequence>
<dbReference type="GeneTree" id="ENSGT00940000166789"/>
<dbReference type="EMBL" id="AFYH01186247">
    <property type="status" value="NOT_ANNOTATED_CDS"/>
    <property type="molecule type" value="Genomic_DNA"/>
</dbReference>
<dbReference type="FunFam" id="1.10.220.10:FF:000003">
    <property type="entry name" value="Annexin"/>
    <property type="match status" value="1"/>
</dbReference>
<dbReference type="GO" id="GO:0005886">
    <property type="term" value="C:plasma membrane"/>
    <property type="evidence" value="ECO:0007669"/>
    <property type="project" value="TreeGrafter"/>
</dbReference>
<comment type="similarity">
    <text evidence="1 6">Belongs to the annexin family.</text>
</comment>
<dbReference type="GO" id="GO:0005544">
    <property type="term" value="F:calcium-dependent phospholipid binding"/>
    <property type="evidence" value="ECO:0007669"/>
    <property type="project" value="UniProtKB-KW"/>
</dbReference>
<dbReference type="EMBL" id="AFYH01186251">
    <property type="status" value="NOT_ANNOTATED_CDS"/>
    <property type="molecule type" value="Genomic_DNA"/>
</dbReference>
<dbReference type="GO" id="GO:0005634">
    <property type="term" value="C:nucleus"/>
    <property type="evidence" value="ECO:0007669"/>
    <property type="project" value="TreeGrafter"/>
</dbReference>
<evidence type="ECO:0000256" key="4">
    <source>
        <dbReference type="ARBA" id="ARBA00023216"/>
    </source>
</evidence>
<keyword evidence="3 6" id="KW-0106">Calcium</keyword>
<dbReference type="InterPro" id="IPR018502">
    <property type="entry name" value="Annexin_repeat"/>
</dbReference>
<dbReference type="Ensembl" id="ENSLACT00000003497.1">
    <property type="protein sequence ID" value="ENSLACP00000003466.1"/>
    <property type="gene ID" value="ENSLACG00000003093.1"/>
</dbReference>
<reference evidence="7" key="3">
    <citation type="submission" date="2025-09" db="UniProtKB">
        <authorList>
            <consortium name="Ensembl"/>
        </authorList>
    </citation>
    <scope>IDENTIFICATION</scope>
</reference>
<dbReference type="EMBL" id="AFYH01186250">
    <property type="status" value="NOT_ANNOTATED_CDS"/>
    <property type="molecule type" value="Genomic_DNA"/>
</dbReference>
<dbReference type="PROSITE" id="PS00223">
    <property type="entry name" value="ANNEXIN_1"/>
    <property type="match status" value="2"/>
</dbReference>
<gene>
    <name evidence="7" type="primary">LOC102345253</name>
</gene>
<dbReference type="GO" id="GO:0001786">
    <property type="term" value="F:phosphatidylserine binding"/>
    <property type="evidence" value="ECO:0007669"/>
    <property type="project" value="TreeGrafter"/>
</dbReference>
<dbReference type="InParanoid" id="H3A1E5"/>
<evidence type="ECO:0000256" key="1">
    <source>
        <dbReference type="ARBA" id="ARBA00007831"/>
    </source>
</evidence>
<proteinExistence type="inferred from homology"/>
<evidence type="ECO:0000256" key="3">
    <source>
        <dbReference type="ARBA" id="ARBA00022837"/>
    </source>
</evidence>
<dbReference type="SUPFAM" id="SSF47874">
    <property type="entry name" value="Annexin"/>
    <property type="match status" value="1"/>
</dbReference>
<dbReference type="AlphaFoldDB" id="H3A1E5"/>
<reference evidence="8" key="1">
    <citation type="submission" date="2011-08" db="EMBL/GenBank/DDBJ databases">
        <title>The draft genome of Latimeria chalumnae.</title>
        <authorList>
            <person name="Di Palma F."/>
            <person name="Alfoldi J."/>
            <person name="Johnson J."/>
            <person name="Berlin A."/>
            <person name="Gnerre S."/>
            <person name="Jaffe D."/>
            <person name="MacCallum I."/>
            <person name="Young S."/>
            <person name="Walker B.J."/>
            <person name="Lander E."/>
            <person name="Lindblad-Toh K."/>
        </authorList>
    </citation>
    <scope>NUCLEOTIDE SEQUENCE [LARGE SCALE GENOMIC DNA]</scope>
    <source>
        <strain evidence="8">Wild caught</strain>
    </source>
</reference>
<dbReference type="EMBL" id="AFYH01186246">
    <property type="status" value="NOT_ANNOTATED_CDS"/>
    <property type="molecule type" value="Genomic_DNA"/>
</dbReference>
<dbReference type="Proteomes" id="UP000008672">
    <property type="component" value="Unassembled WGS sequence"/>
</dbReference>
<dbReference type="GO" id="GO:0005509">
    <property type="term" value="F:calcium ion binding"/>
    <property type="evidence" value="ECO:0007669"/>
    <property type="project" value="InterPro"/>
</dbReference>
<keyword evidence="5 6" id="KW-0111">Calcium/phospholipid-binding</keyword>
<dbReference type="HOGENOM" id="CLU_025300_0_2_1"/>
<dbReference type="Pfam" id="PF00191">
    <property type="entry name" value="Annexin"/>
    <property type="match status" value="4"/>
</dbReference>
<dbReference type="PROSITE" id="PS51897">
    <property type="entry name" value="ANNEXIN_2"/>
    <property type="match status" value="4"/>
</dbReference>
<dbReference type="Gene3D" id="1.10.220.10">
    <property type="entry name" value="Annexin"/>
    <property type="match status" value="4"/>
</dbReference>
<dbReference type="STRING" id="7897.ENSLACP00000003466"/>
<dbReference type="FunFam" id="1.10.220.10:FF:000004">
    <property type="entry name" value="Annexin"/>
    <property type="match status" value="1"/>
</dbReference>
<evidence type="ECO:0000256" key="6">
    <source>
        <dbReference type="RuleBase" id="RU003540"/>
    </source>
</evidence>
<dbReference type="InterPro" id="IPR001464">
    <property type="entry name" value="Annexin"/>
</dbReference>
<organism evidence="7 8">
    <name type="scientific">Latimeria chalumnae</name>
    <name type="common">Coelacanth</name>
    <dbReference type="NCBI Taxonomy" id="7897"/>
    <lineage>
        <taxon>Eukaryota</taxon>
        <taxon>Metazoa</taxon>
        <taxon>Chordata</taxon>
        <taxon>Craniata</taxon>
        <taxon>Vertebrata</taxon>
        <taxon>Euteleostomi</taxon>
        <taxon>Coelacanthiformes</taxon>
        <taxon>Coelacanthidae</taxon>
        <taxon>Latimeria</taxon>
    </lineage>
</organism>
<name>H3A1E5_LATCH</name>
<keyword evidence="4 6" id="KW-0041">Annexin</keyword>
<reference evidence="7" key="2">
    <citation type="submission" date="2025-08" db="UniProtKB">
        <authorList>
            <consortium name="Ensembl"/>
        </authorList>
    </citation>
    <scope>IDENTIFICATION</scope>
</reference>
<dbReference type="PANTHER" id="PTHR10502:SF175">
    <property type="entry name" value="ANNEXIN A13"/>
    <property type="match status" value="1"/>
</dbReference>
<dbReference type="OMA" id="HEFMRFK"/>
<protein>
    <recommendedName>
        <fullName evidence="6">Annexin</fullName>
    </recommendedName>
</protein>
<evidence type="ECO:0000256" key="5">
    <source>
        <dbReference type="ARBA" id="ARBA00023302"/>
    </source>
</evidence>
<dbReference type="InterPro" id="IPR018252">
    <property type="entry name" value="Annexin_repeat_CS"/>
</dbReference>
<dbReference type="PRINTS" id="PR00196">
    <property type="entry name" value="ANNEXIN"/>
</dbReference>
<dbReference type="Bgee" id="ENSLACG00000003093">
    <property type="expression patterns" value="Expressed in mesonephros and 4 other cell types or tissues"/>
</dbReference>
<evidence type="ECO:0000313" key="8">
    <source>
        <dbReference type="Proteomes" id="UP000008672"/>
    </source>
</evidence>
<dbReference type="FunFam" id="1.10.220.10:FF:000001">
    <property type="entry name" value="Annexin"/>
    <property type="match status" value="1"/>
</dbReference>
<comment type="domain">
    <text evidence="6">A pair of annexin repeats may form one binding site for calcium and phospholipid.</text>
</comment>
<dbReference type="GO" id="GO:0012506">
    <property type="term" value="C:vesicle membrane"/>
    <property type="evidence" value="ECO:0007669"/>
    <property type="project" value="TreeGrafter"/>
</dbReference>
<dbReference type="EMBL" id="AFYH01186249">
    <property type="status" value="NOT_ANNOTATED_CDS"/>
    <property type="molecule type" value="Genomic_DNA"/>
</dbReference>
<dbReference type="FunFam" id="1.10.220.10:FF:000002">
    <property type="entry name" value="Annexin"/>
    <property type="match status" value="1"/>
</dbReference>
<evidence type="ECO:0000313" key="7">
    <source>
        <dbReference type="Ensembl" id="ENSLACP00000003466.1"/>
    </source>
</evidence>
<dbReference type="SMART" id="SM00335">
    <property type="entry name" value="ANX"/>
    <property type="match status" value="4"/>
</dbReference>
<keyword evidence="2 6" id="KW-0677">Repeat</keyword>
<dbReference type="PANTHER" id="PTHR10502">
    <property type="entry name" value="ANNEXIN"/>
    <property type="match status" value="1"/>
</dbReference>
<dbReference type="GO" id="GO:0005737">
    <property type="term" value="C:cytoplasm"/>
    <property type="evidence" value="ECO:0007669"/>
    <property type="project" value="TreeGrafter"/>
</dbReference>
<dbReference type="EMBL" id="AFYH01186248">
    <property type="status" value="NOT_ANNOTATED_CDS"/>
    <property type="molecule type" value="Genomic_DNA"/>
</dbReference>
<evidence type="ECO:0000256" key="2">
    <source>
        <dbReference type="ARBA" id="ARBA00022737"/>
    </source>
</evidence>
<accession>H3A1E5</accession>
<dbReference type="InterPro" id="IPR037104">
    <property type="entry name" value="Annexin_sf"/>
</dbReference>